<evidence type="ECO:0000259" key="1">
    <source>
        <dbReference type="PROSITE" id="PS50943"/>
    </source>
</evidence>
<feature type="domain" description="HTH cro/C1-type" evidence="1">
    <location>
        <begin position="7"/>
        <end position="46"/>
    </location>
</feature>
<organism evidence="2 3">
    <name type="scientific">Roseburia inulinivorans</name>
    <dbReference type="NCBI Taxonomy" id="360807"/>
    <lineage>
        <taxon>Bacteria</taxon>
        <taxon>Bacillati</taxon>
        <taxon>Bacillota</taxon>
        <taxon>Clostridia</taxon>
        <taxon>Lachnospirales</taxon>
        <taxon>Lachnospiraceae</taxon>
        <taxon>Roseburia</taxon>
    </lineage>
</organism>
<dbReference type="Proteomes" id="UP000283701">
    <property type="component" value="Unassembled WGS sequence"/>
</dbReference>
<dbReference type="EMBL" id="QRHP01000003">
    <property type="protein sequence ID" value="RHF86170.1"/>
    <property type="molecule type" value="Genomic_DNA"/>
</dbReference>
<gene>
    <name evidence="2" type="ORF">DW654_04360</name>
</gene>
<evidence type="ECO:0000313" key="3">
    <source>
        <dbReference type="Proteomes" id="UP000283701"/>
    </source>
</evidence>
<dbReference type="PROSITE" id="PS50943">
    <property type="entry name" value="HTH_CROC1"/>
    <property type="match status" value="1"/>
</dbReference>
<accession>A0A414QZE3</accession>
<comment type="caution">
    <text evidence="2">The sequence shown here is derived from an EMBL/GenBank/DDBJ whole genome shotgun (WGS) entry which is preliminary data.</text>
</comment>
<dbReference type="GO" id="GO:0003677">
    <property type="term" value="F:DNA binding"/>
    <property type="evidence" value="ECO:0007669"/>
    <property type="project" value="InterPro"/>
</dbReference>
<dbReference type="RefSeq" id="WP_118202501.1">
    <property type="nucleotide sequence ID" value="NZ_QRHP01000003.1"/>
</dbReference>
<dbReference type="Pfam" id="PF01381">
    <property type="entry name" value="HTH_3"/>
    <property type="match status" value="1"/>
</dbReference>
<dbReference type="InterPro" id="IPR010982">
    <property type="entry name" value="Lambda_DNA-bd_dom_sf"/>
</dbReference>
<proteinExistence type="predicted"/>
<dbReference type="SUPFAM" id="SSF47413">
    <property type="entry name" value="lambda repressor-like DNA-binding domains"/>
    <property type="match status" value="1"/>
</dbReference>
<dbReference type="Gene3D" id="1.10.260.40">
    <property type="entry name" value="lambda repressor-like DNA-binding domains"/>
    <property type="match status" value="1"/>
</dbReference>
<evidence type="ECO:0000313" key="2">
    <source>
        <dbReference type="EMBL" id="RHF86170.1"/>
    </source>
</evidence>
<dbReference type="InterPro" id="IPR001387">
    <property type="entry name" value="Cro/C1-type_HTH"/>
</dbReference>
<protein>
    <submittedName>
        <fullName evidence="2">XRE family transcriptional regulator</fullName>
    </submittedName>
</protein>
<reference evidence="2 3" key="1">
    <citation type="submission" date="2018-08" db="EMBL/GenBank/DDBJ databases">
        <title>A genome reference for cultivated species of the human gut microbiota.</title>
        <authorList>
            <person name="Zou Y."/>
            <person name="Xue W."/>
            <person name="Luo G."/>
        </authorList>
    </citation>
    <scope>NUCLEOTIDE SEQUENCE [LARGE SCALE GENOMIC DNA]</scope>
    <source>
        <strain evidence="2 3">AM23-23AC</strain>
    </source>
</reference>
<dbReference type="AlphaFoldDB" id="A0A414QZE3"/>
<dbReference type="CDD" id="cd00093">
    <property type="entry name" value="HTH_XRE"/>
    <property type="match status" value="1"/>
</dbReference>
<sequence>MNIQRSRDLREDCDYTQEYIAKLLNVNQRTYSRYENGAHAIPLTILSFLQTPKKPSPKNEYSYLLLIAACAEYTLHGVTLTLICSAQLYCRCHS</sequence>
<name>A0A414QZE3_9FIRM</name>